<dbReference type="EMBL" id="CP000573">
    <property type="protein sequence ID" value="ABN94790.1"/>
    <property type="molecule type" value="Genomic_DNA"/>
</dbReference>
<dbReference type="AlphaFoldDB" id="A3P334"/>
<evidence type="ECO:0000313" key="1">
    <source>
        <dbReference type="EMBL" id="ABN94790.1"/>
    </source>
</evidence>
<dbReference type="KEGG" id="bpl:BURPS1106A_A0708"/>
<name>A3P334_BURP0</name>
<dbReference type="Proteomes" id="UP000006738">
    <property type="component" value="Chromosome II"/>
</dbReference>
<accession>A3P334</accession>
<gene>
    <name evidence="1" type="ordered locus">BURPS1106A_A0708</name>
</gene>
<sequence length="43" mass="4604">MRIDLRRHTCADAAAGIDRGRTFGRGDATVPCAEPCCLGGEKR</sequence>
<evidence type="ECO:0000313" key="2">
    <source>
        <dbReference type="Proteomes" id="UP000006738"/>
    </source>
</evidence>
<protein>
    <submittedName>
        <fullName evidence="1">Uncharacterized protein</fullName>
    </submittedName>
</protein>
<reference evidence="2" key="1">
    <citation type="submission" date="2007-02" db="EMBL/GenBank/DDBJ databases">
        <authorList>
            <person name="DeShazer D."/>
            <person name="Woods D.E."/>
            <person name="Nierman W.C."/>
        </authorList>
    </citation>
    <scope>NUCLEOTIDE SEQUENCE [LARGE SCALE GENOMIC DNA]</scope>
    <source>
        <strain evidence="2">1106a</strain>
    </source>
</reference>
<organism evidence="1 2">
    <name type="scientific">Burkholderia pseudomallei (strain 1106a)</name>
    <dbReference type="NCBI Taxonomy" id="357348"/>
    <lineage>
        <taxon>Bacteria</taxon>
        <taxon>Pseudomonadati</taxon>
        <taxon>Pseudomonadota</taxon>
        <taxon>Betaproteobacteria</taxon>
        <taxon>Burkholderiales</taxon>
        <taxon>Burkholderiaceae</taxon>
        <taxon>Burkholderia</taxon>
        <taxon>pseudomallei group</taxon>
    </lineage>
</organism>
<dbReference type="HOGENOM" id="CLU_3230790_0_0_4"/>
<proteinExistence type="predicted"/>